<keyword evidence="2" id="KW-1185">Reference proteome</keyword>
<dbReference type="RefSeq" id="WP_270881511.1">
    <property type="nucleotide sequence ID" value="NZ_JAQFVF010000053.1"/>
</dbReference>
<gene>
    <name evidence="1" type="ORF">ACFPOG_02195</name>
</gene>
<accession>A0ABW0K1P6</accession>
<reference evidence="2" key="1">
    <citation type="journal article" date="2019" name="Int. J. Syst. Evol. Microbiol.">
        <title>The Global Catalogue of Microorganisms (GCM) 10K type strain sequencing project: providing services to taxonomists for standard genome sequencing and annotation.</title>
        <authorList>
            <consortium name="The Broad Institute Genomics Platform"/>
            <consortium name="The Broad Institute Genome Sequencing Center for Infectious Disease"/>
            <person name="Wu L."/>
            <person name="Ma J."/>
        </authorList>
    </citation>
    <scope>NUCLEOTIDE SEQUENCE [LARGE SCALE GENOMIC DNA]</scope>
    <source>
        <strain evidence="2">KACC 11904</strain>
    </source>
</reference>
<organism evidence="1 2">
    <name type="scientific">Paenibacillus aestuarii</name>
    <dbReference type="NCBI Taxonomy" id="516965"/>
    <lineage>
        <taxon>Bacteria</taxon>
        <taxon>Bacillati</taxon>
        <taxon>Bacillota</taxon>
        <taxon>Bacilli</taxon>
        <taxon>Bacillales</taxon>
        <taxon>Paenibacillaceae</taxon>
        <taxon>Paenibacillus</taxon>
    </lineage>
</organism>
<protein>
    <submittedName>
        <fullName evidence="1">Uncharacterized protein</fullName>
    </submittedName>
</protein>
<dbReference type="Proteomes" id="UP001596044">
    <property type="component" value="Unassembled WGS sequence"/>
</dbReference>
<evidence type="ECO:0000313" key="1">
    <source>
        <dbReference type="EMBL" id="MFC5447051.1"/>
    </source>
</evidence>
<comment type="caution">
    <text evidence="1">The sequence shown here is derived from an EMBL/GenBank/DDBJ whole genome shotgun (WGS) entry which is preliminary data.</text>
</comment>
<sequence length="40" mass="4329">MIDEINKLMKRVLSVEQQEVFGGNGKADILAPIISGQSKA</sequence>
<proteinExistence type="predicted"/>
<dbReference type="EMBL" id="JBHSMJ010000005">
    <property type="protein sequence ID" value="MFC5447051.1"/>
    <property type="molecule type" value="Genomic_DNA"/>
</dbReference>
<name>A0ABW0K1P6_9BACL</name>
<evidence type="ECO:0000313" key="2">
    <source>
        <dbReference type="Proteomes" id="UP001596044"/>
    </source>
</evidence>